<gene>
    <name evidence="2" type="ORF">LE_TR15416_c3_g1_i1_g.48271</name>
</gene>
<dbReference type="EMBL" id="GEVL01010297">
    <property type="protein sequence ID" value="JAU67044.1"/>
    <property type="molecule type" value="Transcribed_RNA"/>
</dbReference>
<dbReference type="AlphaFoldDB" id="A0A1J3HJX6"/>
<evidence type="ECO:0000256" key="1">
    <source>
        <dbReference type="SAM" id="MobiDB-lite"/>
    </source>
</evidence>
<organism evidence="2">
    <name type="scientific">Noccaea caerulescens</name>
    <name type="common">Alpine penny-cress</name>
    <name type="synonym">Thlaspi caerulescens</name>
    <dbReference type="NCBI Taxonomy" id="107243"/>
    <lineage>
        <taxon>Eukaryota</taxon>
        <taxon>Viridiplantae</taxon>
        <taxon>Streptophyta</taxon>
        <taxon>Embryophyta</taxon>
        <taxon>Tracheophyta</taxon>
        <taxon>Spermatophyta</taxon>
        <taxon>Magnoliopsida</taxon>
        <taxon>eudicotyledons</taxon>
        <taxon>Gunneridae</taxon>
        <taxon>Pentapetalae</taxon>
        <taxon>rosids</taxon>
        <taxon>malvids</taxon>
        <taxon>Brassicales</taxon>
        <taxon>Brassicaceae</taxon>
        <taxon>Coluteocarpeae</taxon>
        <taxon>Noccaea</taxon>
    </lineage>
</organism>
<reference evidence="2" key="1">
    <citation type="submission" date="2016-07" db="EMBL/GenBank/DDBJ databases">
        <title>De novo transcriptome assembly of four accessions of the metal hyperaccumulator plant Noccaea caerulescens.</title>
        <authorList>
            <person name="Blande D."/>
            <person name="Halimaa P."/>
            <person name="Tervahauta A.I."/>
            <person name="Aarts M.G."/>
            <person name="Karenlampi S.O."/>
        </authorList>
    </citation>
    <scope>NUCLEOTIDE SEQUENCE</scope>
</reference>
<sequence>MLSKMNESLHNKEINRPASTHSRFEIHVTEQSNPNTHHMEISLKPFLENINLKRYALYTFARLIWILDTRSVITLHPN</sequence>
<evidence type="ECO:0000313" key="2">
    <source>
        <dbReference type="EMBL" id="JAU67044.1"/>
    </source>
</evidence>
<accession>A0A1J3HJX6</accession>
<protein>
    <submittedName>
        <fullName evidence="2">Uncharacterized protein</fullName>
    </submittedName>
</protein>
<feature type="region of interest" description="Disordered" evidence="1">
    <location>
        <begin position="1"/>
        <end position="31"/>
    </location>
</feature>
<proteinExistence type="predicted"/>
<name>A0A1J3HJX6_NOCCA</name>